<reference evidence="8" key="1">
    <citation type="submission" date="2023-07" db="EMBL/GenBank/DDBJ databases">
        <title>Genomic Encyclopedia of Type Strains, Phase IV (KMG-IV): sequencing the most valuable type-strain genomes for metagenomic binning, comparative biology and taxonomic classification.</title>
        <authorList>
            <person name="Goeker M."/>
        </authorList>
    </citation>
    <scope>NUCLEOTIDE SEQUENCE</scope>
    <source>
        <strain evidence="8">DSM 21202</strain>
    </source>
</reference>
<feature type="domain" description="Enoyl reductase (ER)" evidence="7">
    <location>
        <begin position="10"/>
        <end position="325"/>
    </location>
</feature>
<keyword evidence="9" id="KW-1185">Reference proteome</keyword>
<evidence type="ECO:0000256" key="2">
    <source>
        <dbReference type="ARBA" id="ARBA00008072"/>
    </source>
</evidence>
<dbReference type="GO" id="GO:0008270">
    <property type="term" value="F:zinc ion binding"/>
    <property type="evidence" value="ECO:0007669"/>
    <property type="project" value="InterPro"/>
</dbReference>
<comment type="similarity">
    <text evidence="2">Belongs to the zinc-containing alcohol dehydrogenase family.</text>
</comment>
<protein>
    <recommendedName>
        <fullName evidence="3">alcohol dehydrogenase</fullName>
        <ecNumber evidence="3">1.1.1.1</ecNumber>
    </recommendedName>
</protein>
<comment type="cofactor">
    <cofactor evidence="1">
        <name>Zn(2+)</name>
        <dbReference type="ChEBI" id="CHEBI:29105"/>
    </cofactor>
</comment>
<dbReference type="GO" id="GO:0005737">
    <property type="term" value="C:cytoplasm"/>
    <property type="evidence" value="ECO:0007669"/>
    <property type="project" value="TreeGrafter"/>
</dbReference>
<accession>A0AAE3VPA3</accession>
<dbReference type="PROSITE" id="PS00059">
    <property type="entry name" value="ADH_ZINC"/>
    <property type="match status" value="1"/>
</dbReference>
<keyword evidence="4" id="KW-0479">Metal-binding</keyword>
<keyword evidence="5" id="KW-0862">Zinc</keyword>
<dbReference type="PANTHER" id="PTHR42940:SF8">
    <property type="entry name" value="VACUOLAR PROTEIN SORTING-ASSOCIATED PROTEIN 11"/>
    <property type="match status" value="1"/>
</dbReference>
<dbReference type="CDD" id="cd08298">
    <property type="entry name" value="CAD2"/>
    <property type="match status" value="1"/>
</dbReference>
<dbReference type="EMBL" id="JAUSUL010000002">
    <property type="protein sequence ID" value="MDQ0315295.1"/>
    <property type="molecule type" value="Genomic_DNA"/>
</dbReference>
<dbReference type="Gene3D" id="3.90.180.10">
    <property type="entry name" value="Medium-chain alcohol dehydrogenases, catalytic domain"/>
    <property type="match status" value="1"/>
</dbReference>
<dbReference type="InterPro" id="IPR002328">
    <property type="entry name" value="ADH_Zn_CS"/>
</dbReference>
<comment type="caution">
    <text evidence="8">The sequence shown here is derived from an EMBL/GenBank/DDBJ whole genome shotgun (WGS) entry which is preliminary data.</text>
</comment>
<evidence type="ECO:0000256" key="3">
    <source>
        <dbReference type="ARBA" id="ARBA00013190"/>
    </source>
</evidence>
<dbReference type="EC" id="1.1.1.1" evidence="3"/>
<dbReference type="InterPro" id="IPR011032">
    <property type="entry name" value="GroES-like_sf"/>
</dbReference>
<dbReference type="SUPFAM" id="SSF51735">
    <property type="entry name" value="NAD(P)-binding Rossmann-fold domains"/>
    <property type="match status" value="1"/>
</dbReference>
<dbReference type="InterPro" id="IPR020843">
    <property type="entry name" value="ER"/>
</dbReference>
<organism evidence="8 9">
    <name type="scientific">Amorphus orientalis</name>
    <dbReference type="NCBI Taxonomy" id="649198"/>
    <lineage>
        <taxon>Bacteria</taxon>
        <taxon>Pseudomonadati</taxon>
        <taxon>Pseudomonadota</taxon>
        <taxon>Alphaproteobacteria</taxon>
        <taxon>Hyphomicrobiales</taxon>
        <taxon>Amorphaceae</taxon>
        <taxon>Amorphus</taxon>
    </lineage>
</organism>
<dbReference type="AlphaFoldDB" id="A0AAE3VPA3"/>
<evidence type="ECO:0000256" key="6">
    <source>
        <dbReference type="ARBA" id="ARBA00023002"/>
    </source>
</evidence>
<evidence type="ECO:0000313" key="8">
    <source>
        <dbReference type="EMBL" id="MDQ0315295.1"/>
    </source>
</evidence>
<evidence type="ECO:0000256" key="1">
    <source>
        <dbReference type="ARBA" id="ARBA00001947"/>
    </source>
</evidence>
<evidence type="ECO:0000259" key="7">
    <source>
        <dbReference type="SMART" id="SM00829"/>
    </source>
</evidence>
<dbReference type="Pfam" id="PF08240">
    <property type="entry name" value="ADH_N"/>
    <property type="match status" value="1"/>
</dbReference>
<gene>
    <name evidence="8" type="ORF">J2S73_001752</name>
</gene>
<dbReference type="GO" id="GO:0004022">
    <property type="term" value="F:alcohol dehydrogenase (NAD+) activity"/>
    <property type="evidence" value="ECO:0007669"/>
    <property type="project" value="UniProtKB-EC"/>
</dbReference>
<dbReference type="SUPFAM" id="SSF50129">
    <property type="entry name" value="GroES-like"/>
    <property type="match status" value="1"/>
</dbReference>
<dbReference type="NCBIfam" id="TIGR02822">
    <property type="entry name" value="adh_fam_2"/>
    <property type="match status" value="1"/>
</dbReference>
<dbReference type="PANTHER" id="PTHR42940">
    <property type="entry name" value="ALCOHOL DEHYDROGENASE 1-RELATED"/>
    <property type="match status" value="1"/>
</dbReference>
<dbReference type="InterPro" id="IPR013154">
    <property type="entry name" value="ADH-like_N"/>
</dbReference>
<sequence>MRAMVLDRPGEPLHLVERATPSPGAGQVLVEITACGVCRTDLHVVDGELPDPKLPIVPGHEIVGTIAALGAGVEGFEIGTRVGVPWLGHTCGSCRYCGSGRENLCDAPEFTGYTRDGGYASHMIADAAFAFPIPEGYSDVEAAPLLCAGLIGHRTLKLAGPAETIGIYGFGAAAHIVAQEARFEGRRILAFTRPGDTQAQEFALSLGCVYAGDSDKPSPEPLDAALIFAPVGALIPAALKAVRKGGTVVSGGIHMSDIPSFPYRDLWEERVIRSVANLTRADATEFLAIAPKAGIRTQTVPYPLAEANRALDDLRAGRLKGAAVLTMSQEGPSLRPSG</sequence>
<name>A0AAE3VPA3_9HYPH</name>
<dbReference type="Gene3D" id="3.40.50.720">
    <property type="entry name" value="NAD(P)-binding Rossmann-like Domain"/>
    <property type="match status" value="1"/>
</dbReference>
<evidence type="ECO:0000256" key="4">
    <source>
        <dbReference type="ARBA" id="ARBA00022723"/>
    </source>
</evidence>
<keyword evidence="6 8" id="KW-0560">Oxidoreductase</keyword>
<dbReference type="RefSeq" id="WP_306885129.1">
    <property type="nucleotide sequence ID" value="NZ_JAUSUL010000002.1"/>
</dbReference>
<evidence type="ECO:0000256" key="5">
    <source>
        <dbReference type="ARBA" id="ARBA00022833"/>
    </source>
</evidence>
<dbReference type="SMART" id="SM00829">
    <property type="entry name" value="PKS_ER"/>
    <property type="match status" value="1"/>
</dbReference>
<dbReference type="InterPro" id="IPR014187">
    <property type="entry name" value="ADH_Zn_typ-2"/>
</dbReference>
<evidence type="ECO:0000313" key="9">
    <source>
        <dbReference type="Proteomes" id="UP001229244"/>
    </source>
</evidence>
<dbReference type="Proteomes" id="UP001229244">
    <property type="component" value="Unassembled WGS sequence"/>
</dbReference>
<dbReference type="InterPro" id="IPR036291">
    <property type="entry name" value="NAD(P)-bd_dom_sf"/>
</dbReference>
<proteinExistence type="inferred from homology"/>